<evidence type="ECO:0000259" key="3">
    <source>
        <dbReference type="Pfam" id="PF13192"/>
    </source>
</evidence>
<dbReference type="NCBIfam" id="TIGR00412">
    <property type="entry name" value="redox_disulf_2"/>
    <property type="match status" value="1"/>
</dbReference>
<dbReference type="EMBL" id="QFGA01000003">
    <property type="protein sequence ID" value="TEB05075.1"/>
    <property type="molecule type" value="Genomic_DNA"/>
</dbReference>
<gene>
    <name evidence="4" type="ORF">Psch_03838</name>
</gene>
<dbReference type="AlphaFoldDB" id="A0A4Y7R7X4"/>
<dbReference type="Pfam" id="PF13192">
    <property type="entry name" value="Thioredoxin_3"/>
    <property type="match status" value="1"/>
</dbReference>
<dbReference type="InterPro" id="IPR012336">
    <property type="entry name" value="Thioredoxin-like_fold"/>
</dbReference>
<dbReference type="Gene3D" id="3.40.30.10">
    <property type="entry name" value="Glutaredoxin"/>
    <property type="match status" value="1"/>
</dbReference>
<accession>A0A4Y7R7X4</accession>
<evidence type="ECO:0000256" key="2">
    <source>
        <dbReference type="PIRSR" id="PIRSR037031-51"/>
    </source>
</evidence>
<feature type="disulfide bond" description="Redox-active" evidence="2">
    <location>
        <begin position="10"/>
        <end position="13"/>
    </location>
</feature>
<evidence type="ECO:0000313" key="5">
    <source>
        <dbReference type="Proteomes" id="UP000298324"/>
    </source>
</evidence>
<dbReference type="SUPFAM" id="SSF52833">
    <property type="entry name" value="Thioredoxin-like"/>
    <property type="match status" value="1"/>
</dbReference>
<feature type="active site" description="Nucleophile" evidence="1">
    <location>
        <position position="10"/>
    </location>
</feature>
<sequence>MEIKVLGTGCAKCKELHKRVTELNSEMGIEADVKKVEKMDDIIAAGIMITPALIINGKIKAVGKVPGKDALKKYIEEEI</sequence>
<reference evidence="4 5" key="1">
    <citation type="journal article" date="2018" name="Environ. Microbiol.">
        <title>Novel energy conservation strategies and behaviour of Pelotomaculum schinkii driving syntrophic propionate catabolism.</title>
        <authorList>
            <person name="Hidalgo-Ahumada C.A.P."/>
            <person name="Nobu M.K."/>
            <person name="Narihiro T."/>
            <person name="Tamaki H."/>
            <person name="Liu W.T."/>
            <person name="Kamagata Y."/>
            <person name="Stams A.J.M."/>
            <person name="Imachi H."/>
            <person name="Sousa D.Z."/>
        </authorList>
    </citation>
    <scope>NUCLEOTIDE SEQUENCE [LARGE SCALE GENOMIC DNA]</scope>
    <source>
        <strain evidence="4 5">HH</strain>
    </source>
</reference>
<dbReference type="InterPro" id="IPR036249">
    <property type="entry name" value="Thioredoxin-like_sf"/>
</dbReference>
<evidence type="ECO:0000256" key="1">
    <source>
        <dbReference type="PIRSR" id="PIRSR037031-50"/>
    </source>
</evidence>
<feature type="active site" description="Nucleophile" evidence="1">
    <location>
        <position position="13"/>
    </location>
</feature>
<proteinExistence type="predicted"/>
<dbReference type="PANTHER" id="PTHR36450:SF1">
    <property type="entry name" value="THIOREDOXIN"/>
    <property type="match status" value="1"/>
</dbReference>
<dbReference type="PANTHER" id="PTHR36450">
    <property type="entry name" value="THIOREDOXIN"/>
    <property type="match status" value="1"/>
</dbReference>
<dbReference type="InterPro" id="IPR005243">
    <property type="entry name" value="THIRX-like_proc"/>
</dbReference>
<keyword evidence="2" id="KW-1015">Disulfide bond</keyword>
<organism evidence="4 5">
    <name type="scientific">Pelotomaculum schinkii</name>
    <dbReference type="NCBI Taxonomy" id="78350"/>
    <lineage>
        <taxon>Bacteria</taxon>
        <taxon>Bacillati</taxon>
        <taxon>Bacillota</taxon>
        <taxon>Clostridia</taxon>
        <taxon>Eubacteriales</taxon>
        <taxon>Desulfotomaculaceae</taxon>
        <taxon>Pelotomaculum</taxon>
    </lineage>
</organism>
<keyword evidence="2" id="KW-0676">Redox-active center</keyword>
<dbReference type="PIRSF" id="PIRSF037031">
    <property type="entry name" value="Redox_disulphide_2"/>
    <property type="match status" value="1"/>
</dbReference>
<dbReference type="Proteomes" id="UP000298324">
    <property type="component" value="Unassembled WGS sequence"/>
</dbReference>
<keyword evidence="5" id="KW-1185">Reference proteome</keyword>
<evidence type="ECO:0000313" key="4">
    <source>
        <dbReference type="EMBL" id="TEB05075.1"/>
    </source>
</evidence>
<dbReference type="RefSeq" id="WP_190259318.1">
    <property type="nucleotide sequence ID" value="NZ_QFGA01000003.1"/>
</dbReference>
<feature type="domain" description="Thioredoxin-like fold" evidence="3">
    <location>
        <begin position="1"/>
        <end position="75"/>
    </location>
</feature>
<comment type="caution">
    <text evidence="4">The sequence shown here is derived from an EMBL/GenBank/DDBJ whole genome shotgun (WGS) entry which is preliminary data.</text>
</comment>
<protein>
    <recommendedName>
        <fullName evidence="3">Thioredoxin-like fold domain-containing protein</fullName>
    </recommendedName>
</protein>
<name>A0A4Y7R7X4_9FIRM</name>